<evidence type="ECO:0000313" key="7">
    <source>
        <dbReference type="Proteomes" id="UP000565521"/>
    </source>
</evidence>
<dbReference type="PROSITE" id="PS50830">
    <property type="entry name" value="TNASE_3"/>
    <property type="match status" value="1"/>
</dbReference>
<dbReference type="InterPro" id="IPR035437">
    <property type="entry name" value="SNase_OB-fold_sf"/>
</dbReference>
<evidence type="ECO:0000256" key="2">
    <source>
        <dbReference type="ARBA" id="ARBA00022759"/>
    </source>
</evidence>
<dbReference type="SMART" id="SM00318">
    <property type="entry name" value="SNc"/>
    <property type="match status" value="1"/>
</dbReference>
<feature type="signal peptide" evidence="4">
    <location>
        <begin position="1"/>
        <end position="21"/>
    </location>
</feature>
<dbReference type="Pfam" id="PF00565">
    <property type="entry name" value="SNase"/>
    <property type="match status" value="1"/>
</dbReference>
<dbReference type="Gene3D" id="2.40.50.90">
    <property type="match status" value="1"/>
</dbReference>
<reference evidence="6 7" key="1">
    <citation type="submission" date="2020-05" db="EMBL/GenBank/DDBJ databases">
        <title>Hymenobacter terrestris sp. nov. and Hymenobacter lapidiphilus sp. nov., isolated from regoliths in Antarctica.</title>
        <authorList>
            <person name="Sedlacek I."/>
            <person name="Pantucek R."/>
            <person name="Zeman M."/>
            <person name="Holochova P."/>
            <person name="Kralova S."/>
            <person name="Stankova E."/>
            <person name="Sedo O."/>
            <person name="Micenkova L."/>
            <person name="Svec P."/>
            <person name="Gupta V."/>
            <person name="Sood U."/>
            <person name="Korpole U.S."/>
            <person name="Lal R."/>
        </authorList>
    </citation>
    <scope>NUCLEOTIDE SEQUENCE [LARGE SCALE GENOMIC DNA]</scope>
    <source>
        <strain evidence="6 7">P5342</strain>
    </source>
</reference>
<comment type="caution">
    <text evidence="6">The sequence shown here is derived from an EMBL/GenBank/DDBJ whole genome shotgun (WGS) entry which is preliminary data.</text>
</comment>
<keyword evidence="4" id="KW-0732">Signal</keyword>
<dbReference type="RefSeq" id="WP_176909277.1">
    <property type="nucleotide sequence ID" value="NZ_JABKAU010000028.1"/>
</dbReference>
<proteinExistence type="predicted"/>
<name>A0A7Y7PQY9_9BACT</name>
<dbReference type="GO" id="GO:0016787">
    <property type="term" value="F:hydrolase activity"/>
    <property type="evidence" value="ECO:0007669"/>
    <property type="project" value="UniProtKB-KW"/>
</dbReference>
<evidence type="ECO:0000256" key="4">
    <source>
        <dbReference type="SAM" id="SignalP"/>
    </source>
</evidence>
<keyword evidence="7" id="KW-1185">Reference proteome</keyword>
<feature type="domain" description="TNase-like" evidence="5">
    <location>
        <begin position="47"/>
        <end position="180"/>
    </location>
</feature>
<evidence type="ECO:0000256" key="3">
    <source>
        <dbReference type="ARBA" id="ARBA00022801"/>
    </source>
</evidence>
<organism evidence="6 7">
    <name type="scientific">Hymenobacter lapidiphilus</name>
    <dbReference type="NCBI Taxonomy" id="2608003"/>
    <lineage>
        <taxon>Bacteria</taxon>
        <taxon>Pseudomonadati</taxon>
        <taxon>Bacteroidota</taxon>
        <taxon>Cytophagia</taxon>
        <taxon>Cytophagales</taxon>
        <taxon>Hymenobacteraceae</taxon>
        <taxon>Hymenobacter</taxon>
    </lineage>
</organism>
<dbReference type="PANTHER" id="PTHR12302:SF3">
    <property type="entry name" value="SERINE_THREONINE-PROTEIN KINASE 31"/>
    <property type="match status" value="1"/>
</dbReference>
<dbReference type="InterPro" id="IPR016071">
    <property type="entry name" value="Staphylococal_nuclease_OB-fold"/>
</dbReference>
<accession>A0A7Y7PQY9</accession>
<keyword evidence="2" id="KW-0255">Endonuclease</keyword>
<keyword evidence="1" id="KW-0540">Nuclease</keyword>
<dbReference type="SUPFAM" id="SSF50199">
    <property type="entry name" value="Staphylococcal nuclease"/>
    <property type="match status" value="1"/>
</dbReference>
<dbReference type="EMBL" id="JABKAU010000028">
    <property type="protein sequence ID" value="NVO32410.1"/>
    <property type="molecule type" value="Genomic_DNA"/>
</dbReference>
<dbReference type="AlphaFoldDB" id="A0A7Y7PQY9"/>
<keyword evidence="3" id="KW-0378">Hydrolase</keyword>
<sequence length="208" mass="22380">MKSVVLLCCCSLILLPLPSSAQVVRASALNRKPAVALNSAAPRWGAGPEFGSVRRVLDADTYEVLLPAGLVRVRLLGVDAPELSQPFGRRAADSVVGLLRGRVLKVERLGVDGYGRTLAGLRVGVALGPLAGPFERRWLRVDSILVARGLAWAYEPGQTAPTLAGLQELARRKRRGLWKCGPTTVVRPGVWRALNKQEKASAWGGCTW</sequence>
<dbReference type="GO" id="GO:0004519">
    <property type="term" value="F:endonuclease activity"/>
    <property type="evidence" value="ECO:0007669"/>
    <property type="project" value="UniProtKB-KW"/>
</dbReference>
<protein>
    <submittedName>
        <fullName evidence="6">Thermonuclease family protein</fullName>
    </submittedName>
</protein>
<evidence type="ECO:0000256" key="1">
    <source>
        <dbReference type="ARBA" id="ARBA00022722"/>
    </source>
</evidence>
<feature type="chain" id="PRO_5031482534" evidence="4">
    <location>
        <begin position="22"/>
        <end position="208"/>
    </location>
</feature>
<dbReference type="Proteomes" id="UP000565521">
    <property type="component" value="Unassembled WGS sequence"/>
</dbReference>
<dbReference type="PANTHER" id="PTHR12302">
    <property type="entry name" value="EBNA2 BINDING PROTEIN P100"/>
    <property type="match status" value="1"/>
</dbReference>
<evidence type="ECO:0000259" key="5">
    <source>
        <dbReference type="PROSITE" id="PS50830"/>
    </source>
</evidence>
<evidence type="ECO:0000313" key="6">
    <source>
        <dbReference type="EMBL" id="NVO32410.1"/>
    </source>
</evidence>
<gene>
    <name evidence="6" type="ORF">HW554_14435</name>
</gene>